<name>A0ACB5RE85_9CLOT</name>
<comment type="caution">
    <text evidence="1">The sequence shown here is derived from an EMBL/GenBank/DDBJ whole genome shotgun (WGS) entry which is preliminary data.</text>
</comment>
<proteinExistence type="predicted"/>
<reference evidence="1" key="1">
    <citation type="journal article" date="2025" name="Int. J. Syst. Evol. Microbiol.">
        <title>Inconstantimicrobium mannanitabidum sp. nov., a novel member of the family Clostridiaceae isolated from anoxic soil under the treatment of reductive soil disinfestation.</title>
        <authorList>
            <person name="Ueki A."/>
            <person name="Tonouchi A."/>
            <person name="Honma S."/>
            <person name="Kaku N."/>
            <person name="Ueki K."/>
        </authorList>
    </citation>
    <scope>NUCLEOTIDE SEQUENCE</scope>
    <source>
        <strain evidence="1">TW13</strain>
    </source>
</reference>
<organism evidence="1 2">
    <name type="scientific">Inconstantimicrobium mannanitabidum</name>
    <dbReference type="NCBI Taxonomy" id="1604901"/>
    <lineage>
        <taxon>Bacteria</taxon>
        <taxon>Bacillati</taxon>
        <taxon>Bacillota</taxon>
        <taxon>Clostridia</taxon>
        <taxon>Eubacteriales</taxon>
        <taxon>Clostridiaceae</taxon>
        <taxon>Inconstantimicrobium</taxon>
    </lineage>
</organism>
<protein>
    <submittedName>
        <fullName evidence="1">Calcium/proton exchanger</fullName>
    </submittedName>
</protein>
<dbReference type="Proteomes" id="UP001058074">
    <property type="component" value="Unassembled WGS sequence"/>
</dbReference>
<evidence type="ECO:0000313" key="1">
    <source>
        <dbReference type="EMBL" id="GKX67069.1"/>
    </source>
</evidence>
<dbReference type="EMBL" id="BROD01000001">
    <property type="protein sequence ID" value="GKX67069.1"/>
    <property type="molecule type" value="Genomic_DNA"/>
</dbReference>
<gene>
    <name evidence="1" type="ORF">rsdtw13_23270</name>
</gene>
<accession>A0ACB5RE85</accession>
<evidence type="ECO:0000313" key="2">
    <source>
        <dbReference type="Proteomes" id="UP001058074"/>
    </source>
</evidence>
<sequence>MKFLKYMLIFIPISLIAKFMNASPSLMFVLAALSIIPLAGLMGEGTEEISFYSGPKIGGFLNGTFGNATELIISFFALKEGLFEVVKSSVAGSVIGNVLLVLGASMLAGGLKHKTQYFNKKVVEVSSSMLLFAVVGLCIPALFTHTVDPKLLNTRYEGLSIFVAIIMITIYILSLVFSFFTHKEIYATASEEENTATAKWSLKKAILVLVVATILIAIESEFLVSGIEPLTKTLGLSEFFVGIILIPIIGNAAEHSTGIVMAMKNKMDVAIEIAIGSSLQIILFVTPVLIFLSLFFTPMSIEFNQFELIALIVAVLIVNRVSSDGESNWLEGVQLLAVYSIIAACFFIL</sequence>
<keyword evidence="2" id="KW-1185">Reference proteome</keyword>